<keyword evidence="3" id="KW-0143">Chaperone</keyword>
<evidence type="ECO:0000256" key="3">
    <source>
        <dbReference type="ARBA" id="ARBA00023186"/>
    </source>
</evidence>
<feature type="non-terminal residue" evidence="9">
    <location>
        <position position="173"/>
    </location>
</feature>
<dbReference type="PANTHER" id="PTHR12651:SF1">
    <property type="entry name" value="26S PROTEASOME NON-ATPASE REGULATORY SUBUNIT 9"/>
    <property type="match status" value="1"/>
</dbReference>
<dbReference type="Proteomes" id="UP000590868">
    <property type="component" value="Unassembled WGS sequence"/>
</dbReference>
<dbReference type="InterPro" id="IPR040815">
    <property type="entry name" value="Nas2_N"/>
</dbReference>
<feature type="coiled-coil region" evidence="7">
    <location>
        <begin position="37"/>
        <end position="64"/>
    </location>
</feature>
<comment type="caution">
    <text evidence="9">The sequence shown here is derived from an EMBL/GenBank/DDBJ whole genome shotgun (WGS) entry which is preliminary data.</text>
</comment>
<keyword evidence="7" id="KW-0175">Coiled coil</keyword>
<name>A0A7L2AY30_9GRUI</name>
<dbReference type="SUPFAM" id="SSF50156">
    <property type="entry name" value="PDZ domain-like"/>
    <property type="match status" value="1"/>
</dbReference>
<evidence type="ECO:0000313" key="9">
    <source>
        <dbReference type="EMBL" id="NXP50879.1"/>
    </source>
</evidence>
<dbReference type="InterPro" id="IPR036034">
    <property type="entry name" value="PDZ_sf"/>
</dbReference>
<accession>A0A7L2AY30</accession>
<dbReference type="InterPro" id="IPR001478">
    <property type="entry name" value="PDZ"/>
</dbReference>
<comment type="subunit">
    <text evidence="6">Interacts with PSMC3. Part of a transient complex (modulator) containing PSMD9, PSMC6 and PSMC3 formed during the assembly of the 26S proteasome.</text>
</comment>
<dbReference type="OrthoDB" id="72325at2759"/>
<dbReference type="PANTHER" id="PTHR12651">
    <property type="entry name" value="26S PROTEASOME NON-ATPASE REGULATORY SUBUNIT 9"/>
    <property type="match status" value="1"/>
</dbReference>
<comment type="function">
    <text evidence="5">Acts as a chaperone during the assembly of the 26S proteasome, specifically of the base subcomplex of the PA700/19S regulatory complex (RC). During the base subcomplex assembly is part of an intermediate PSMD9:PSMC6:PSMC3 module, also known as modulator trimer complex; PSMD9 is released during the further base assembly process.</text>
</comment>
<dbReference type="GO" id="GO:0070682">
    <property type="term" value="P:proteasome regulatory particle assembly"/>
    <property type="evidence" value="ECO:0007669"/>
    <property type="project" value="InterPro"/>
</dbReference>
<protein>
    <recommendedName>
        <fullName evidence="2">26S proteasome non-ATPase regulatory subunit 9</fullName>
    </recommendedName>
    <alternativeName>
        <fullName evidence="4">26S proteasome regulatory subunit p27</fullName>
    </alternativeName>
</protein>
<proteinExistence type="inferred from homology"/>
<feature type="non-terminal residue" evidence="9">
    <location>
        <position position="1"/>
    </location>
</feature>
<dbReference type="InterPro" id="IPR035269">
    <property type="entry name" value="PSMD9"/>
</dbReference>
<evidence type="ECO:0000256" key="7">
    <source>
        <dbReference type="SAM" id="Coils"/>
    </source>
</evidence>
<evidence type="ECO:0000256" key="1">
    <source>
        <dbReference type="ARBA" id="ARBA00005256"/>
    </source>
</evidence>
<dbReference type="InterPro" id="IPR041489">
    <property type="entry name" value="PDZ_6"/>
</dbReference>
<keyword evidence="10" id="KW-1185">Reference proteome</keyword>
<evidence type="ECO:0000256" key="2">
    <source>
        <dbReference type="ARBA" id="ARBA00014937"/>
    </source>
</evidence>
<evidence type="ECO:0000256" key="6">
    <source>
        <dbReference type="ARBA" id="ARBA00062195"/>
    </source>
</evidence>
<gene>
    <name evidence="9" type="primary">Psmd9</name>
    <name evidence="9" type="ORF">HELFUL_R11937</name>
</gene>
<dbReference type="Pfam" id="PF18265">
    <property type="entry name" value="Nas2_N"/>
    <property type="match status" value="1"/>
</dbReference>
<dbReference type="GO" id="GO:0005634">
    <property type="term" value="C:nucleus"/>
    <property type="evidence" value="ECO:0007669"/>
    <property type="project" value="TreeGrafter"/>
</dbReference>
<feature type="domain" description="PDZ" evidence="8">
    <location>
        <begin position="56"/>
        <end position="146"/>
    </location>
</feature>
<comment type="similarity">
    <text evidence="1">Belongs to the proteasome subunit p27 family.</text>
</comment>
<evidence type="ECO:0000256" key="4">
    <source>
        <dbReference type="ARBA" id="ARBA00030007"/>
    </source>
</evidence>
<dbReference type="EMBL" id="VXBZ01007430">
    <property type="protein sequence ID" value="NXP50879.1"/>
    <property type="molecule type" value="Genomic_DNA"/>
</dbReference>
<dbReference type="Gene3D" id="6.10.140.1710">
    <property type="match status" value="1"/>
</dbReference>
<dbReference type="Pfam" id="PF17820">
    <property type="entry name" value="PDZ_6"/>
    <property type="match status" value="1"/>
</dbReference>
<evidence type="ECO:0000313" key="10">
    <source>
        <dbReference type="Proteomes" id="UP000590868"/>
    </source>
</evidence>
<dbReference type="FunFam" id="2.30.42.10:FF:000107">
    <property type="entry name" value="26S proteasome non-ATPase regulatory subunit 9"/>
    <property type="match status" value="1"/>
</dbReference>
<dbReference type="GO" id="GO:0005737">
    <property type="term" value="C:cytoplasm"/>
    <property type="evidence" value="ECO:0007669"/>
    <property type="project" value="TreeGrafter"/>
</dbReference>
<sequence length="173" mass="19009">LSPQQKGVGMNGPLVDAEGFPRDDIDLYQVRAARHDIVCLQNDHKALMKQVEEALHQLHAREKEKHARDEAEALAEAMSQSLPRPFARVNAVTPGSPASLSGLQVDDEIVEFGSVNVNNFQNLQNIATVVQHSEGRPLSVTVIRSGKKVHMGLTPKRWIGKGLLGCNIIPLQR</sequence>
<dbReference type="SMART" id="SM00228">
    <property type="entry name" value="PDZ"/>
    <property type="match status" value="1"/>
</dbReference>
<reference evidence="9 10" key="1">
    <citation type="submission" date="2019-09" db="EMBL/GenBank/DDBJ databases">
        <title>Bird 10,000 Genomes (B10K) Project - Family phase.</title>
        <authorList>
            <person name="Zhang G."/>
        </authorList>
    </citation>
    <scope>NUCLEOTIDE SEQUENCE [LARGE SCALE GENOMIC DNA]</scope>
    <source>
        <strain evidence="9">B10K-DU-001-55</strain>
        <tissue evidence="9">Muscle</tissue>
    </source>
</reference>
<evidence type="ECO:0000256" key="5">
    <source>
        <dbReference type="ARBA" id="ARBA00054581"/>
    </source>
</evidence>
<organism evidence="9 10">
    <name type="scientific">Heliornis fulica</name>
    <name type="common">sungrebe</name>
    <dbReference type="NCBI Taxonomy" id="54369"/>
    <lineage>
        <taxon>Eukaryota</taxon>
        <taxon>Metazoa</taxon>
        <taxon>Chordata</taxon>
        <taxon>Craniata</taxon>
        <taxon>Vertebrata</taxon>
        <taxon>Euteleostomi</taxon>
        <taxon>Archelosauria</taxon>
        <taxon>Archosauria</taxon>
        <taxon>Dinosauria</taxon>
        <taxon>Saurischia</taxon>
        <taxon>Theropoda</taxon>
        <taxon>Coelurosauria</taxon>
        <taxon>Aves</taxon>
        <taxon>Neognathae</taxon>
        <taxon>Neoaves</taxon>
        <taxon>Gruiformes</taxon>
        <taxon>Heliornithidae</taxon>
        <taxon>Heliornis</taxon>
    </lineage>
</organism>
<dbReference type="AlphaFoldDB" id="A0A7L2AY30"/>
<dbReference type="Gene3D" id="2.30.42.10">
    <property type="match status" value="1"/>
</dbReference>
<evidence type="ECO:0000259" key="8">
    <source>
        <dbReference type="SMART" id="SM00228"/>
    </source>
</evidence>